<dbReference type="InterPro" id="IPR026316">
    <property type="entry name" value="NSL2"/>
</dbReference>
<dbReference type="STRING" id="76193.A0A194R577"/>
<protein>
    <recommendedName>
        <fullName evidence="3">KAT8 regulatory NSL complex subunit 2</fullName>
    </recommendedName>
    <alternativeName>
        <fullName evidence="11">NSL complex protein NSL2</fullName>
    </alternativeName>
    <alternativeName>
        <fullName evidence="10">Non-specific lethal 2 homolog</fullName>
    </alternativeName>
</protein>
<dbReference type="InterPro" id="IPR025927">
    <property type="entry name" value="Znf_KANL2-like"/>
</dbReference>
<dbReference type="FunCoup" id="A0A194R577">
    <property type="interactions" value="1914"/>
</dbReference>
<sequence>MKNSGNHNIRINEYKRVEISEMTSQDTNKVLQYPKPRMLSRGRGSASTIRITNVKSIKPPDNDVIKKQEEEKLRAQLQKEIMSRSRSCAYRGYVCQLAVLSGRQHCARHILHEPGAPYKQCVHTYAGGQRCNKPAPIPPANTQSRDAGLCFEHARAALYSRQRSAAPPPPVTTTETLLNQLQHYIRPERTRTTSCASSVSVVSEPCEPDLISPNAVDPFSEVDLTEEWTHRKVKYSLSVRLIRRIKVEQIDATAVNASYSSSIMECASASESDCDSVTLGPDGDCRALHEDNLSDAEEAPCESQPLWRAGVYTAEEAVSETKTVLKSLQSAYIRQMGRLRILLQSARYQYIKSLKAEREQYCSINAQARGGPLTVRERRQLRKLKAYAGYHRKHGVDAVLARKLHRKRAKVNDINPHRFVPTPSRCTFAEGGVRCSSSALPAAKHCLKHILHDRHQVLFAACGDERGCAPCREPVARLPLPHTCRYHADPPPYQVFTLKKDESDSDTESQFSSSGSHTDLGEQSFEDKCEAAPDAPSDTLQYQ</sequence>
<keyword evidence="6" id="KW-0832">Ubl conjugation</keyword>
<reference evidence="16 17" key="1">
    <citation type="journal article" date="2015" name="Nat. Commun.">
        <title>Outbred genome sequencing and CRISPR/Cas9 gene editing in butterflies.</title>
        <authorList>
            <person name="Li X."/>
            <person name="Fan D."/>
            <person name="Zhang W."/>
            <person name="Liu G."/>
            <person name="Zhang L."/>
            <person name="Zhao L."/>
            <person name="Fang X."/>
            <person name="Chen L."/>
            <person name="Dong Y."/>
            <person name="Chen Y."/>
            <person name="Ding Y."/>
            <person name="Zhao R."/>
            <person name="Feng M."/>
            <person name="Zhu Y."/>
            <person name="Feng Y."/>
            <person name="Jiang X."/>
            <person name="Zhu D."/>
            <person name="Xiang H."/>
            <person name="Feng X."/>
            <person name="Li S."/>
            <person name="Wang J."/>
            <person name="Zhang G."/>
            <person name="Kronforst M.R."/>
            <person name="Wang W."/>
        </authorList>
    </citation>
    <scope>NUCLEOTIDE SEQUENCE [LARGE SCALE GENOMIC DNA]</scope>
    <source>
        <strain evidence="16">Ya'a_city_454_Pm</strain>
        <tissue evidence="16">Whole body</tissue>
    </source>
</reference>
<gene>
    <name evidence="16" type="ORF">RR48_10196</name>
</gene>
<keyword evidence="8" id="KW-0496">Mitochondrion</keyword>
<evidence type="ECO:0000256" key="14">
    <source>
        <dbReference type="SAM" id="MobiDB-lite"/>
    </source>
</evidence>
<dbReference type="GO" id="GO:0005634">
    <property type="term" value="C:nucleus"/>
    <property type="evidence" value="ECO:0007669"/>
    <property type="project" value="UniProtKB-SubCell"/>
</dbReference>
<evidence type="ECO:0000256" key="12">
    <source>
        <dbReference type="ARBA" id="ARBA00093359"/>
    </source>
</evidence>
<evidence type="ECO:0000256" key="13">
    <source>
        <dbReference type="ARBA" id="ARBA00093543"/>
    </source>
</evidence>
<evidence type="ECO:0000313" key="17">
    <source>
        <dbReference type="Proteomes" id="UP000053240"/>
    </source>
</evidence>
<dbReference type="PANTHER" id="PTHR13453">
    <property type="entry name" value="KAT8 REGULATORY NSL COMPLEX SUBUNIT 2"/>
    <property type="match status" value="1"/>
</dbReference>
<evidence type="ECO:0000259" key="15">
    <source>
        <dbReference type="Pfam" id="PF13891"/>
    </source>
</evidence>
<dbReference type="PANTHER" id="PTHR13453:SF1">
    <property type="entry name" value="KAT8 REGULATORY NSL COMPLEX SUBUNIT 2"/>
    <property type="match status" value="1"/>
</dbReference>
<organism evidence="16 17">
    <name type="scientific">Papilio machaon</name>
    <name type="common">Old World swallowtail butterfly</name>
    <dbReference type="NCBI Taxonomy" id="76193"/>
    <lineage>
        <taxon>Eukaryota</taxon>
        <taxon>Metazoa</taxon>
        <taxon>Ecdysozoa</taxon>
        <taxon>Arthropoda</taxon>
        <taxon>Hexapoda</taxon>
        <taxon>Insecta</taxon>
        <taxon>Pterygota</taxon>
        <taxon>Neoptera</taxon>
        <taxon>Endopterygota</taxon>
        <taxon>Lepidoptera</taxon>
        <taxon>Glossata</taxon>
        <taxon>Ditrysia</taxon>
        <taxon>Papilionoidea</taxon>
        <taxon>Papilionidae</taxon>
        <taxon>Papilioninae</taxon>
        <taxon>Papilio</taxon>
    </lineage>
</organism>
<dbReference type="Proteomes" id="UP000053240">
    <property type="component" value="Unassembled WGS sequence"/>
</dbReference>
<dbReference type="AlphaFoldDB" id="A0A194R577"/>
<evidence type="ECO:0000256" key="6">
    <source>
        <dbReference type="ARBA" id="ARBA00022843"/>
    </source>
</evidence>
<evidence type="ECO:0000256" key="3">
    <source>
        <dbReference type="ARBA" id="ARBA00015508"/>
    </source>
</evidence>
<dbReference type="GO" id="GO:0044545">
    <property type="term" value="C:NSL complex"/>
    <property type="evidence" value="ECO:0007669"/>
    <property type="project" value="TreeGrafter"/>
</dbReference>
<dbReference type="GO" id="GO:0005739">
    <property type="term" value="C:mitochondrion"/>
    <property type="evidence" value="ECO:0007669"/>
    <property type="project" value="UniProtKB-SubCell"/>
</dbReference>
<accession>A0A194R577</accession>
<evidence type="ECO:0000256" key="7">
    <source>
        <dbReference type="ARBA" id="ARBA00022853"/>
    </source>
</evidence>
<dbReference type="InParanoid" id="A0A194R577"/>
<comment type="function">
    <text evidence="12">Non-catalytic component of the NSL histone acetyltransferase complex, a multiprotein complex that mediates histone H4 acetylation at 'Lys-5'- and 'Lys-8' (H4K5ac and H4K8ac) at transcription start sites and promotes transcription initiation. Required for NSL complex stability and for transcription of intraciliary transport genes in both ciliated and non-ciliated cells by regulating histone H4 acetylation at 'Lys-5'- and 'Lys-12' (H4K5ac and H4K12ac). This is necessary for cilium assembly in ciliated cells and for organization of the microtubule cytoskeleton in non-ciliated cells. Required within the NSL complex to maintain nuclear architecture stability by promoting KAT8-mediated acetylation of lamin LMNA.</text>
</comment>
<comment type="subunit">
    <text evidence="13">Component of the NSL complex at least composed of KAT8/MOF, KANSL1, KANSL2, KANSL3, MCRS1, PHF20, OGT1/OGT, WDR5 and HCFC1.</text>
</comment>
<dbReference type="EMBL" id="KQ460890">
    <property type="protein sequence ID" value="KPJ11016.1"/>
    <property type="molecule type" value="Genomic_DNA"/>
</dbReference>
<feature type="region of interest" description="Disordered" evidence="14">
    <location>
        <begin position="497"/>
        <end position="543"/>
    </location>
</feature>
<dbReference type="GO" id="GO:0006325">
    <property type="term" value="P:chromatin organization"/>
    <property type="evidence" value="ECO:0007669"/>
    <property type="project" value="UniProtKB-KW"/>
</dbReference>
<evidence type="ECO:0000256" key="9">
    <source>
        <dbReference type="ARBA" id="ARBA00023242"/>
    </source>
</evidence>
<evidence type="ECO:0000256" key="1">
    <source>
        <dbReference type="ARBA" id="ARBA00004123"/>
    </source>
</evidence>
<feature type="domain" description="KANL2-like probable zinc-finger" evidence="15">
    <location>
        <begin position="88"/>
        <end position="154"/>
    </location>
</feature>
<name>A0A194R577_PAPMA</name>
<evidence type="ECO:0000256" key="11">
    <source>
        <dbReference type="ARBA" id="ARBA00033378"/>
    </source>
</evidence>
<keyword evidence="5" id="KW-0597">Phosphoprotein</keyword>
<dbReference type="Pfam" id="PF13891">
    <property type="entry name" value="zf-C3HC3H_KANSL2"/>
    <property type="match status" value="2"/>
</dbReference>
<keyword evidence="4" id="KW-1017">Isopeptide bond</keyword>
<evidence type="ECO:0000256" key="8">
    <source>
        <dbReference type="ARBA" id="ARBA00023128"/>
    </source>
</evidence>
<evidence type="ECO:0000313" key="16">
    <source>
        <dbReference type="EMBL" id="KPJ11016.1"/>
    </source>
</evidence>
<evidence type="ECO:0000256" key="5">
    <source>
        <dbReference type="ARBA" id="ARBA00022553"/>
    </source>
</evidence>
<comment type="subcellular location">
    <subcellularLocation>
        <location evidence="2">Mitochondrion</location>
    </subcellularLocation>
    <subcellularLocation>
        <location evidence="1">Nucleus</location>
    </subcellularLocation>
</comment>
<keyword evidence="7" id="KW-0156">Chromatin regulator</keyword>
<evidence type="ECO:0000256" key="2">
    <source>
        <dbReference type="ARBA" id="ARBA00004173"/>
    </source>
</evidence>
<evidence type="ECO:0000256" key="4">
    <source>
        <dbReference type="ARBA" id="ARBA00022499"/>
    </source>
</evidence>
<keyword evidence="17" id="KW-1185">Reference proteome</keyword>
<feature type="domain" description="KANL2-like probable zinc-finger" evidence="15">
    <location>
        <begin position="428"/>
        <end position="488"/>
    </location>
</feature>
<keyword evidence="9" id="KW-0539">Nucleus</keyword>
<proteinExistence type="predicted"/>
<evidence type="ECO:0000256" key="10">
    <source>
        <dbReference type="ARBA" id="ARBA00032947"/>
    </source>
</evidence>